<evidence type="ECO:0000313" key="3">
    <source>
        <dbReference type="Proteomes" id="UP000708148"/>
    </source>
</evidence>
<organism evidence="2 3">
    <name type="scientific">Ostreobium quekettii</name>
    <dbReference type="NCBI Taxonomy" id="121088"/>
    <lineage>
        <taxon>Eukaryota</taxon>
        <taxon>Viridiplantae</taxon>
        <taxon>Chlorophyta</taxon>
        <taxon>core chlorophytes</taxon>
        <taxon>Ulvophyceae</taxon>
        <taxon>TCBD clade</taxon>
        <taxon>Bryopsidales</taxon>
        <taxon>Ostreobineae</taxon>
        <taxon>Ostreobiaceae</taxon>
        <taxon>Ostreobium</taxon>
    </lineage>
</organism>
<comment type="caution">
    <text evidence="2">The sequence shown here is derived from an EMBL/GenBank/DDBJ whole genome shotgun (WGS) entry which is preliminary data.</text>
</comment>
<keyword evidence="3" id="KW-1185">Reference proteome</keyword>
<name>A0A8S1JCL6_9CHLO</name>
<feature type="signal peptide" evidence="1">
    <location>
        <begin position="1"/>
        <end position="35"/>
    </location>
</feature>
<feature type="chain" id="PRO_5035888774" evidence="1">
    <location>
        <begin position="36"/>
        <end position="114"/>
    </location>
</feature>
<dbReference type="Proteomes" id="UP000708148">
    <property type="component" value="Unassembled WGS sequence"/>
</dbReference>
<dbReference type="EMBL" id="CAJHUC010002947">
    <property type="protein sequence ID" value="CAD7704744.1"/>
    <property type="molecule type" value="Genomic_DNA"/>
</dbReference>
<sequence>MRSAARAPRTLRPRGLPSGPLLALALLCLAEPAACRSPPASDRAARSLLQSAADDAEGFLSGSLPLEIVATTPSDLGAAPRRAVDGSQALTVGGGRWRAHWVGRSCLMAGGPRG</sequence>
<evidence type="ECO:0000256" key="1">
    <source>
        <dbReference type="SAM" id="SignalP"/>
    </source>
</evidence>
<keyword evidence="1" id="KW-0732">Signal</keyword>
<evidence type="ECO:0000313" key="2">
    <source>
        <dbReference type="EMBL" id="CAD7704744.1"/>
    </source>
</evidence>
<protein>
    <submittedName>
        <fullName evidence="2">Uncharacterized protein</fullName>
    </submittedName>
</protein>
<proteinExistence type="predicted"/>
<dbReference type="AlphaFoldDB" id="A0A8S1JCL6"/>
<accession>A0A8S1JCL6</accession>
<reference evidence="2" key="1">
    <citation type="submission" date="2020-12" db="EMBL/GenBank/DDBJ databases">
        <authorList>
            <person name="Iha C."/>
        </authorList>
    </citation>
    <scope>NUCLEOTIDE SEQUENCE</scope>
</reference>
<gene>
    <name evidence="2" type="ORF">OSTQU699_LOCUS10099</name>
</gene>